<gene>
    <name evidence="2" type="ORF">OS493_012922</name>
</gene>
<name>A0A9X0CS03_9CNID</name>
<feature type="compositionally biased region" description="Basic residues" evidence="1">
    <location>
        <begin position="1"/>
        <end position="11"/>
    </location>
</feature>
<keyword evidence="3" id="KW-1185">Reference proteome</keyword>
<accession>A0A9X0CS03</accession>
<proteinExistence type="predicted"/>
<sequence length="291" mass="31488">MPPRRSRRLRRPSTQALESLAGSPRPRLWRDHTPGLNVTQVQSGSGLNIVAVPPGSGLNVPSVPSGSGLNAAAVPPGTVPPLVPLAPAAPPTLPQPVALPPELIAQLVTLVTTEVTKNIQAMLPTTAVISRSQQQNNGPNQTKTQSCTELPVVDAITEAGDTVQQVVNSAHSTLSATSRVKSADTLQVKGFKSNQILAADLEVIQQCRHAAGEKDPSLACCRMRPVPNKNLFKVRDRFLPDRETPDDCVYQFPQELSDGMVHAYFERENDDIHINGTQLYEQMERHESELS</sequence>
<evidence type="ECO:0000313" key="3">
    <source>
        <dbReference type="Proteomes" id="UP001163046"/>
    </source>
</evidence>
<reference evidence="2" key="1">
    <citation type="submission" date="2023-01" db="EMBL/GenBank/DDBJ databases">
        <title>Genome assembly of the deep-sea coral Lophelia pertusa.</title>
        <authorList>
            <person name="Herrera S."/>
            <person name="Cordes E."/>
        </authorList>
    </citation>
    <scope>NUCLEOTIDE SEQUENCE</scope>
    <source>
        <strain evidence="2">USNM1676648</strain>
        <tissue evidence="2">Polyp</tissue>
    </source>
</reference>
<organism evidence="2 3">
    <name type="scientific">Desmophyllum pertusum</name>
    <dbReference type="NCBI Taxonomy" id="174260"/>
    <lineage>
        <taxon>Eukaryota</taxon>
        <taxon>Metazoa</taxon>
        <taxon>Cnidaria</taxon>
        <taxon>Anthozoa</taxon>
        <taxon>Hexacorallia</taxon>
        <taxon>Scleractinia</taxon>
        <taxon>Caryophylliina</taxon>
        <taxon>Caryophylliidae</taxon>
        <taxon>Desmophyllum</taxon>
    </lineage>
</organism>
<dbReference type="AlphaFoldDB" id="A0A9X0CS03"/>
<protein>
    <submittedName>
        <fullName evidence="2">Uncharacterized protein</fullName>
    </submittedName>
</protein>
<dbReference type="EMBL" id="MU826831">
    <property type="protein sequence ID" value="KAJ7373331.1"/>
    <property type="molecule type" value="Genomic_DNA"/>
</dbReference>
<evidence type="ECO:0000313" key="2">
    <source>
        <dbReference type="EMBL" id="KAJ7373331.1"/>
    </source>
</evidence>
<dbReference type="Proteomes" id="UP001163046">
    <property type="component" value="Unassembled WGS sequence"/>
</dbReference>
<evidence type="ECO:0000256" key="1">
    <source>
        <dbReference type="SAM" id="MobiDB-lite"/>
    </source>
</evidence>
<comment type="caution">
    <text evidence="2">The sequence shown here is derived from an EMBL/GenBank/DDBJ whole genome shotgun (WGS) entry which is preliminary data.</text>
</comment>
<feature type="region of interest" description="Disordered" evidence="1">
    <location>
        <begin position="1"/>
        <end position="31"/>
    </location>
</feature>